<dbReference type="EMBL" id="JAQJAN010000023">
    <property type="protein sequence ID" value="KAJ5703253.1"/>
    <property type="molecule type" value="Genomic_DNA"/>
</dbReference>
<reference evidence="1" key="2">
    <citation type="submission" date="2023-01" db="EMBL/GenBank/DDBJ databases">
        <authorList>
            <person name="Petersen C."/>
        </authorList>
    </citation>
    <scope>NUCLEOTIDE SEQUENCE</scope>
    <source>
        <strain evidence="1">IBT 17514</strain>
    </source>
</reference>
<dbReference type="InterPro" id="IPR031818">
    <property type="entry name" value="Hri1"/>
</dbReference>
<comment type="caution">
    <text evidence="1">The sequence shown here is derived from an EMBL/GenBank/DDBJ whole genome shotgun (WGS) entry which is preliminary data.</text>
</comment>
<evidence type="ECO:0008006" key="3">
    <source>
        <dbReference type="Google" id="ProtNLM"/>
    </source>
</evidence>
<sequence length="266" mass="29454">MAATGAALGSSCGFSTRISLRWVPEPPEETTDTIVLCVGNYFLDMRIDKASGQIEWAMAGTKFEENPNETPVKTFFTRELDSLNEIGIVDLGNFSRLPNGDDLETGEMPRADLPGAPMTTFEEVWRELPFREGPEGTKKGISWVLESDDSELDFGEGGEGEATLTKIFFGRIWGTFLAFKQVQTHTRQKGSDGTFSLKRTGAEVSTRREEWNSGWEEKYVIGPDGSGVPSMRTGFEGEGKGSWRIPGDTVNIDGKRFIVRAFEEIL</sequence>
<protein>
    <recommendedName>
        <fullName evidence="3">Protein HRI1</fullName>
    </recommendedName>
</protein>
<keyword evidence="2" id="KW-1185">Reference proteome</keyword>
<dbReference type="InterPro" id="IPR043047">
    <property type="entry name" value="Hri1_N_sf"/>
</dbReference>
<reference evidence="1" key="1">
    <citation type="journal article" date="2023" name="IMA Fungus">
        <title>Comparative genomic study of the Penicillium genus elucidates a diverse pangenome and 15 lateral gene transfer events.</title>
        <authorList>
            <person name="Petersen C."/>
            <person name="Sorensen T."/>
            <person name="Nielsen M.R."/>
            <person name="Sondergaard T.E."/>
            <person name="Sorensen J.L."/>
            <person name="Fitzpatrick D.A."/>
            <person name="Frisvad J.C."/>
            <person name="Nielsen K.L."/>
        </authorList>
    </citation>
    <scope>NUCLEOTIDE SEQUENCE</scope>
    <source>
        <strain evidence="1">IBT 17514</strain>
    </source>
</reference>
<dbReference type="Gene3D" id="2.40.128.320">
    <property type="entry name" value="Protein HRI1, N-terminal domain"/>
    <property type="match status" value="1"/>
</dbReference>
<evidence type="ECO:0000313" key="2">
    <source>
        <dbReference type="Proteomes" id="UP001215712"/>
    </source>
</evidence>
<accession>A0AAD6MQ03</accession>
<dbReference type="Proteomes" id="UP001215712">
    <property type="component" value="Unassembled WGS sequence"/>
</dbReference>
<proteinExistence type="predicted"/>
<dbReference type="Pfam" id="PF16815">
    <property type="entry name" value="HRI1"/>
    <property type="match status" value="1"/>
</dbReference>
<organism evidence="1 2">
    <name type="scientific">Penicillium malachiteum</name>
    <dbReference type="NCBI Taxonomy" id="1324776"/>
    <lineage>
        <taxon>Eukaryota</taxon>
        <taxon>Fungi</taxon>
        <taxon>Dikarya</taxon>
        <taxon>Ascomycota</taxon>
        <taxon>Pezizomycotina</taxon>
        <taxon>Eurotiomycetes</taxon>
        <taxon>Eurotiomycetidae</taxon>
        <taxon>Eurotiales</taxon>
        <taxon>Aspergillaceae</taxon>
        <taxon>Penicillium</taxon>
    </lineage>
</organism>
<gene>
    <name evidence="1" type="ORF">N7493_011642</name>
</gene>
<name>A0AAD6MQ03_9EURO</name>
<dbReference type="AlphaFoldDB" id="A0AAD6MQ03"/>
<evidence type="ECO:0000313" key="1">
    <source>
        <dbReference type="EMBL" id="KAJ5703253.1"/>
    </source>
</evidence>